<proteinExistence type="predicted"/>
<comment type="caution">
    <text evidence="2">The sequence shown here is derived from an EMBL/GenBank/DDBJ whole genome shotgun (WGS) entry which is preliminary data.</text>
</comment>
<accession>A0AAD1UI23</accession>
<dbReference type="PANTHER" id="PTHR42695">
    <property type="entry name" value="GLUTAMINE AMIDOTRANSFERASE YLR126C-RELATED"/>
    <property type="match status" value="1"/>
</dbReference>
<dbReference type="GO" id="GO:0005829">
    <property type="term" value="C:cytosol"/>
    <property type="evidence" value="ECO:0007669"/>
    <property type="project" value="TreeGrafter"/>
</dbReference>
<keyword evidence="3" id="KW-1185">Reference proteome</keyword>
<evidence type="ECO:0000313" key="3">
    <source>
        <dbReference type="Proteomes" id="UP001295684"/>
    </source>
</evidence>
<dbReference type="Gene3D" id="3.40.50.880">
    <property type="match status" value="1"/>
</dbReference>
<dbReference type="InterPro" id="IPR029062">
    <property type="entry name" value="Class_I_gatase-like"/>
</dbReference>
<dbReference type="EMBL" id="CAMPGE010010942">
    <property type="protein sequence ID" value="CAI2369786.1"/>
    <property type="molecule type" value="Genomic_DNA"/>
</dbReference>
<dbReference type="PROSITE" id="PS51273">
    <property type="entry name" value="GATASE_TYPE_1"/>
    <property type="match status" value="1"/>
</dbReference>
<sequence>MGRFDQIGFFPYTFNDAHKLVILFQKDVSEGLEVLTDFGAMKNEYEMNGYYAAIRSFTNATKGVFEGSCYTGVQTSPDFGEDNLYGCYQSGLKNIFKNEDYRVIHYEADGTMNVFYPLKFYVDSDRLNQDLRTEDDHDFKELVWHTFESLLEAAVVDKLMAKDKQLFTEVAQELTGLQDDYTSYLVNLEQCMQDGSSPDGIKMCKVPLPTYGMLITEPREHWRYQYAGLYIPALIDNNETWKVYHCFDGEYPNEDELKSLKGLVIPGNGDNPDDDFEYLVKTKEIIKLIHTDYPNIKVFGSCAGHQLIAASLGGECAKLDLTSPMVFGRFPTKVTDDMREMPEFERAFGDDYQDDSICVLRSHGWIVSKPPPGAVVLGECDYGANDIIKVSSQMLSIQCHPEFTEKFEELQIIRTRVKNKVMTDVDMTEQLANIYNEDFNSQGGQFLEFVRCFLKNS</sequence>
<gene>
    <name evidence="2" type="ORF">ECRASSUSDP1_LOCUS11089</name>
</gene>
<dbReference type="InterPro" id="IPR017926">
    <property type="entry name" value="GATASE"/>
</dbReference>
<dbReference type="PANTHER" id="PTHR42695:SF5">
    <property type="entry name" value="GLUTAMINE AMIDOTRANSFERASE YLR126C-RELATED"/>
    <property type="match status" value="1"/>
</dbReference>
<evidence type="ECO:0000259" key="1">
    <source>
        <dbReference type="Pfam" id="PF00117"/>
    </source>
</evidence>
<reference evidence="2" key="1">
    <citation type="submission" date="2023-07" db="EMBL/GenBank/DDBJ databases">
        <authorList>
            <consortium name="AG Swart"/>
            <person name="Singh M."/>
            <person name="Singh A."/>
            <person name="Seah K."/>
            <person name="Emmerich C."/>
        </authorList>
    </citation>
    <scope>NUCLEOTIDE SEQUENCE</scope>
    <source>
        <strain evidence="2">DP1</strain>
    </source>
</reference>
<dbReference type="InterPro" id="IPR044992">
    <property type="entry name" value="ChyE-like"/>
</dbReference>
<dbReference type="Proteomes" id="UP001295684">
    <property type="component" value="Unassembled WGS sequence"/>
</dbReference>
<feature type="domain" description="Glutamine amidotransferase" evidence="1">
    <location>
        <begin position="256"/>
        <end position="416"/>
    </location>
</feature>
<dbReference type="SUPFAM" id="SSF52317">
    <property type="entry name" value="Class I glutamine amidotransferase-like"/>
    <property type="match status" value="1"/>
</dbReference>
<name>A0AAD1UI23_EUPCR</name>
<dbReference type="AlphaFoldDB" id="A0AAD1UI23"/>
<organism evidence="2 3">
    <name type="scientific">Euplotes crassus</name>
    <dbReference type="NCBI Taxonomy" id="5936"/>
    <lineage>
        <taxon>Eukaryota</taxon>
        <taxon>Sar</taxon>
        <taxon>Alveolata</taxon>
        <taxon>Ciliophora</taxon>
        <taxon>Intramacronucleata</taxon>
        <taxon>Spirotrichea</taxon>
        <taxon>Hypotrichia</taxon>
        <taxon>Euplotida</taxon>
        <taxon>Euplotidae</taxon>
        <taxon>Moneuplotes</taxon>
    </lineage>
</organism>
<protein>
    <recommendedName>
        <fullName evidence="1">Glutamine amidotransferase domain-containing protein</fullName>
    </recommendedName>
</protein>
<evidence type="ECO:0000313" key="2">
    <source>
        <dbReference type="EMBL" id="CAI2369786.1"/>
    </source>
</evidence>
<dbReference type="Pfam" id="PF00117">
    <property type="entry name" value="GATase"/>
    <property type="match status" value="1"/>
</dbReference>